<accession>A0ABR4N9J1</accession>
<dbReference type="InterPro" id="IPR016135">
    <property type="entry name" value="UBQ-conjugating_enzyme/RWD"/>
</dbReference>
<dbReference type="GO" id="GO:0061631">
    <property type="term" value="F:ubiquitin conjugating enzyme activity"/>
    <property type="evidence" value="ECO:0007669"/>
    <property type="project" value="UniProtKB-EC"/>
</dbReference>
<organism evidence="5 6">
    <name type="scientific">Polyrhizophydium stewartii</name>
    <dbReference type="NCBI Taxonomy" id="2732419"/>
    <lineage>
        <taxon>Eukaryota</taxon>
        <taxon>Fungi</taxon>
        <taxon>Fungi incertae sedis</taxon>
        <taxon>Chytridiomycota</taxon>
        <taxon>Chytridiomycota incertae sedis</taxon>
        <taxon>Chytridiomycetes</taxon>
        <taxon>Rhizophydiales</taxon>
        <taxon>Rhizophydiales incertae sedis</taxon>
        <taxon>Polyrhizophydium</taxon>
    </lineage>
</organism>
<evidence type="ECO:0000256" key="2">
    <source>
        <dbReference type="ARBA" id="ARBA00022840"/>
    </source>
</evidence>
<evidence type="ECO:0000259" key="3">
    <source>
        <dbReference type="PROSITE" id="PS50030"/>
    </source>
</evidence>
<evidence type="ECO:0000256" key="1">
    <source>
        <dbReference type="ARBA" id="ARBA00022741"/>
    </source>
</evidence>
<dbReference type="EMBL" id="JADGIZ020000018">
    <property type="protein sequence ID" value="KAL2916126.1"/>
    <property type="molecule type" value="Genomic_DNA"/>
</dbReference>
<dbReference type="Gene3D" id="1.10.8.10">
    <property type="entry name" value="DNA helicase RuvA subunit, C-terminal domain"/>
    <property type="match status" value="1"/>
</dbReference>
<keyword evidence="1" id="KW-0547">Nucleotide-binding</keyword>
<dbReference type="SMART" id="SM00212">
    <property type="entry name" value="UBCc"/>
    <property type="match status" value="1"/>
</dbReference>
<dbReference type="InterPro" id="IPR000608">
    <property type="entry name" value="UBC"/>
</dbReference>
<dbReference type="Proteomes" id="UP001527925">
    <property type="component" value="Unassembled WGS sequence"/>
</dbReference>
<dbReference type="SUPFAM" id="SSF46934">
    <property type="entry name" value="UBA-like"/>
    <property type="match status" value="1"/>
</dbReference>
<evidence type="ECO:0000313" key="6">
    <source>
        <dbReference type="Proteomes" id="UP001527925"/>
    </source>
</evidence>
<dbReference type="SUPFAM" id="SSF54495">
    <property type="entry name" value="UBC-like"/>
    <property type="match status" value="1"/>
</dbReference>
<dbReference type="Pfam" id="PF00627">
    <property type="entry name" value="UBA"/>
    <property type="match status" value="1"/>
</dbReference>
<name>A0ABR4N9J1_9FUNG</name>
<evidence type="ECO:0000259" key="4">
    <source>
        <dbReference type="PROSITE" id="PS50127"/>
    </source>
</evidence>
<reference evidence="5 6" key="1">
    <citation type="submission" date="2023-09" db="EMBL/GenBank/DDBJ databases">
        <title>Pangenome analysis of Batrachochytrium dendrobatidis and related Chytrids.</title>
        <authorList>
            <person name="Yacoub M.N."/>
            <person name="Stajich J.E."/>
            <person name="James T.Y."/>
        </authorList>
    </citation>
    <scope>NUCLEOTIDE SEQUENCE [LARGE SCALE GENOMIC DNA]</scope>
    <source>
        <strain evidence="5 6">JEL0888</strain>
    </source>
</reference>
<dbReference type="PANTHER" id="PTHR24068">
    <property type="entry name" value="UBIQUITIN-CONJUGATING ENZYME E2"/>
    <property type="match status" value="1"/>
</dbReference>
<keyword evidence="6" id="KW-1185">Reference proteome</keyword>
<dbReference type="PROSITE" id="PS50127">
    <property type="entry name" value="UBC_2"/>
    <property type="match status" value="1"/>
</dbReference>
<dbReference type="PROSITE" id="PS50030">
    <property type="entry name" value="UBA"/>
    <property type="match status" value="1"/>
</dbReference>
<feature type="domain" description="UBA" evidence="3">
    <location>
        <begin position="173"/>
        <end position="213"/>
    </location>
</feature>
<keyword evidence="2" id="KW-0067">ATP-binding</keyword>
<evidence type="ECO:0000313" key="5">
    <source>
        <dbReference type="EMBL" id="KAL2916126.1"/>
    </source>
</evidence>
<keyword evidence="5" id="KW-0012">Acyltransferase</keyword>
<dbReference type="EC" id="2.3.2.23" evidence="5"/>
<comment type="caution">
    <text evidence="5">The sequence shown here is derived from an EMBL/GenBank/DDBJ whole genome shotgun (WGS) entry which is preliminary data.</text>
</comment>
<feature type="domain" description="UBC core" evidence="4">
    <location>
        <begin position="2"/>
        <end position="159"/>
    </location>
</feature>
<keyword evidence="5" id="KW-0808">Transferase</keyword>
<protein>
    <submittedName>
        <fullName evidence="5">Ubiquitin-conjugating enzyme E2 1</fullName>
        <ecNumber evidence="5">2.3.2.23</ecNumber>
    </submittedName>
</protein>
<gene>
    <name evidence="5" type="primary">ubc1</name>
    <name evidence="5" type="ORF">HK105_204217</name>
</gene>
<dbReference type="SMART" id="SM00165">
    <property type="entry name" value="UBA"/>
    <property type="match status" value="1"/>
</dbReference>
<sequence length="216" mass="23836">MVDIKRIERELRAANSDSDTSVVVRPVEDNLCHLKGVFIGPADTVYEGGEFVVDIQIPDEYPFRPPKVRGNAACFWIPPGADPVQARLSRQQDCAICLDILKDAWTPVLTLKTALISLQSLLCEPQPKDPQDAQVAKHYLSDRKGFDDTARYWTQTYAAPSNMNAAKASDEIGINQQAVQRLVEMGFDRPGVVRALRKTDGDENRAIELILSGGAA</sequence>
<dbReference type="InterPro" id="IPR015940">
    <property type="entry name" value="UBA"/>
</dbReference>
<dbReference type="Pfam" id="PF00179">
    <property type="entry name" value="UQ_con"/>
    <property type="match status" value="1"/>
</dbReference>
<dbReference type="InterPro" id="IPR009060">
    <property type="entry name" value="UBA-like_sf"/>
</dbReference>
<proteinExistence type="predicted"/>
<dbReference type="Gene3D" id="3.10.110.10">
    <property type="entry name" value="Ubiquitin Conjugating Enzyme"/>
    <property type="match status" value="1"/>
</dbReference>